<accession>A0ACC1LG01</accession>
<proteinExistence type="predicted"/>
<dbReference type="Proteomes" id="UP001140087">
    <property type="component" value="Unassembled WGS sequence"/>
</dbReference>
<comment type="caution">
    <text evidence="1">The sequence shown here is derived from an EMBL/GenBank/DDBJ whole genome shotgun (WGS) entry which is preliminary data.</text>
</comment>
<dbReference type="EMBL" id="JANBUN010000093">
    <property type="protein sequence ID" value="KAJ2807011.1"/>
    <property type="molecule type" value="Genomic_DNA"/>
</dbReference>
<gene>
    <name evidence="1" type="ORF">H4R21_000646</name>
</gene>
<name>A0ACC1LG01_9FUNG</name>
<evidence type="ECO:0000313" key="2">
    <source>
        <dbReference type="Proteomes" id="UP001140087"/>
    </source>
</evidence>
<protein>
    <submittedName>
        <fullName evidence="1">Uncharacterized protein</fullName>
    </submittedName>
</protein>
<reference evidence="1" key="1">
    <citation type="submission" date="2022-07" db="EMBL/GenBank/DDBJ databases">
        <title>Phylogenomic reconstructions and comparative analyses of Kickxellomycotina fungi.</title>
        <authorList>
            <person name="Reynolds N.K."/>
            <person name="Stajich J.E."/>
            <person name="Barry K."/>
            <person name="Grigoriev I.V."/>
            <person name="Crous P."/>
            <person name="Smith M.E."/>
        </authorList>
    </citation>
    <scope>NUCLEOTIDE SEQUENCE</scope>
    <source>
        <strain evidence="1">BCRC 34780</strain>
    </source>
</reference>
<feature type="non-terminal residue" evidence="1">
    <location>
        <position position="890"/>
    </location>
</feature>
<keyword evidence="2" id="KW-1185">Reference proteome</keyword>
<sequence length="890" mass="95995">MTALHLAAKAARKDVVRLLLRHGADDMAQDAQGQDPLAYATEPDVAAAIQDHRSEASYTATAGLYEMARNRDAEGIERVLSDRSKVRRVYAMARDLEGATLLHVAVKNGMVGLAKWAIAEGVDVFARDGLGNMAEKYADQQSMRDLLAQAPVGNVRTALMDDPPRLSGELHKWTNYAGGWKPRWFELDDGVLSYYKNKADAESACRGAINTRVARITMAKDKVQFEVQGKGSVRYRLKADDPGVAKQWVHMLNVSKQWALEKQGRQPAAGESAAASVARLHIDSDAASLPPPPLDGASGHQPLVRRSRPADPAALKSTTPQLRAPHPIGASAASSPYPASTPSARAATAPADGEAGNLPGGDALSSPAGSITSNESDDELYGARDAFDAGIAELRAQVLIQERLLEGLGAGAGVDADDIAKYRDIAAPAVAQAHAQIAVLDKSYRAATQAWRTRMRKEQERVDMLADSLRSAVVSSQTLLENMHANQPRAEPDAPMPPALQAASTCMSTFGFSVAGAAEGMAAAGSSDENDEDSDFADATDEFFDAAANVVSLNASRGHSPPASLRRSATAESALKEPSAESVLKEPSAEAVEPAPAVADLTALSGYALPVRVRDRLPLITRGGPSLNLWSIIKGAIGKDLSKVSVPVFFNEPSSFLQRFTEDMEYCDLLEIATLLPRSEDRTLFVAGFAMSNYASTFGRIAKPFNPLLGETYEYVRRDKKYRALSEQVEHHPPISACWVEGTNYLYHADTNIKSKFNSGSLTVVPTGVCHVELRLPLAFLDRDEERSAGPPRQPPKIDAAGGYFTEHYTWNKLTTNVNGIMIASFWIEHVGDLDVVNHRTGDTTRITFMPSGWTGKNKFKVTGEARNRRGGKVYDVAGDWTSRLVARPV</sequence>
<organism evidence="1 2">
    <name type="scientific">Coemansia helicoidea</name>
    <dbReference type="NCBI Taxonomy" id="1286919"/>
    <lineage>
        <taxon>Eukaryota</taxon>
        <taxon>Fungi</taxon>
        <taxon>Fungi incertae sedis</taxon>
        <taxon>Zoopagomycota</taxon>
        <taxon>Kickxellomycotina</taxon>
        <taxon>Kickxellomycetes</taxon>
        <taxon>Kickxellales</taxon>
        <taxon>Kickxellaceae</taxon>
        <taxon>Coemansia</taxon>
    </lineage>
</organism>
<evidence type="ECO:0000313" key="1">
    <source>
        <dbReference type="EMBL" id="KAJ2807011.1"/>
    </source>
</evidence>